<reference evidence="10" key="1">
    <citation type="journal article" date="2014" name="PLoS ONE">
        <title>Genome Information of Methylobacterium oryzae, a Plant-Probiotic Methylotroph in the Phyllosphere.</title>
        <authorList>
            <person name="Kwak M.J."/>
            <person name="Jeong H."/>
            <person name="Madhaiyan M."/>
            <person name="Lee Y."/>
            <person name="Sa T.M."/>
            <person name="Oh T.K."/>
            <person name="Kim J.F."/>
        </authorList>
    </citation>
    <scope>NUCLEOTIDE SEQUENCE</scope>
    <source>
        <strain evidence="10">CBMB20</strain>
        <plasmid evidence="10">pMOC2</plasmid>
    </source>
</reference>
<evidence type="ECO:0000259" key="6">
    <source>
        <dbReference type="Pfam" id="PF20465"/>
    </source>
</evidence>
<name>A0A088B349_9HYPH</name>
<dbReference type="Gene3D" id="3.40.50.150">
    <property type="entry name" value="Vaccinia Virus protein VP39"/>
    <property type="match status" value="1"/>
</dbReference>
<feature type="domain" description="MmeI-like C-terminal" evidence="8">
    <location>
        <begin position="836"/>
        <end position="914"/>
    </location>
</feature>
<evidence type="ECO:0000259" key="9">
    <source>
        <dbReference type="Pfam" id="PF20473"/>
    </source>
</evidence>
<protein>
    <recommendedName>
        <fullName evidence="1">site-specific DNA-methyltransferase (adenine-specific)</fullName>
        <ecNumber evidence="1">2.1.1.72</ecNumber>
    </recommendedName>
</protein>
<dbReference type="REBASE" id="94494">
    <property type="entry name" value="Mor20ORF7P"/>
</dbReference>
<evidence type="ECO:0000256" key="1">
    <source>
        <dbReference type="ARBA" id="ARBA00011900"/>
    </source>
</evidence>
<feature type="domain" description="MmeI-like N-terminal" evidence="5">
    <location>
        <begin position="11"/>
        <end position="173"/>
    </location>
</feature>
<dbReference type="Pfam" id="PF20466">
    <property type="entry name" value="MmeI_TRD"/>
    <property type="match status" value="1"/>
</dbReference>
<dbReference type="InterPro" id="IPR046819">
    <property type="entry name" value="MmeI_hel"/>
</dbReference>
<gene>
    <name evidence="10" type="ORF">MOC_2p0007</name>
</gene>
<dbReference type="PANTHER" id="PTHR33841">
    <property type="entry name" value="DNA METHYLTRANSFERASE YEEA-RELATED"/>
    <property type="match status" value="1"/>
</dbReference>
<dbReference type="AlphaFoldDB" id="A0A088B349"/>
<evidence type="ECO:0000256" key="3">
    <source>
        <dbReference type="ARBA" id="ARBA00022679"/>
    </source>
</evidence>
<dbReference type="EC" id="2.1.1.72" evidence="1"/>
<evidence type="ECO:0000259" key="7">
    <source>
        <dbReference type="Pfam" id="PF20466"/>
    </source>
</evidence>
<dbReference type="PANTHER" id="PTHR33841:SF1">
    <property type="entry name" value="DNA METHYLTRANSFERASE A"/>
    <property type="match status" value="1"/>
</dbReference>
<feature type="domain" description="MmeI-like DNA-methyltransferase" evidence="9">
    <location>
        <begin position="344"/>
        <end position="601"/>
    </location>
</feature>
<accession>A0A088B349</accession>
<evidence type="ECO:0000259" key="8">
    <source>
        <dbReference type="Pfam" id="PF20467"/>
    </source>
</evidence>
<keyword evidence="10" id="KW-0614">Plasmid</keyword>
<dbReference type="InterPro" id="IPR046816">
    <property type="entry name" value="MmeI_Mtase"/>
</dbReference>
<sequence length="937" mass="105909">MRLSWNEIRARAARFADEWKDARYEKGETQSFYNELFEVFGVKRRRVASFEEPVKLLGTRRGFIDLFWKGVLLVEQKSAGRSLVPAKSQALDYFPGLKDTELPRYILLSDFQTFELYDLDEGTEVRFPLADLPRHIEAFGFIIGVQRRTFRDQDPVNIKASELMGKLHDALKASGYVGHDLERLLVRLMFCLFADDTGIFERGIFEALVRERTREDGSDVGPWLQHLFDVLNTHEDRRQTALDDDLKLFPYINGELFAERLPIPAFNAEMRARLVEVCEFSWDAISPAIFGSLFQSVMNAKERRAAGAHYTTEKNILKVIEPLFLDDLKAEFERLRVRRDTGRGNALRAFQDKLGGFRFFDPACGCGNFLIIAYRELRALETEVLKELNPSGQRTLLDVATLSKVDVGQFYGIEIGEFPARIAEVALWMMDHIMNNRLSLEFGQAYARIPLKSSPHIRCGDALEVDWTEVLPPAECSFVLGNPPFVGAKYQTDLQRAQVRRIAQLGGSGGTLDFVTAWFLKAGAYVRQAKAPIGFVSTNSIIQGEQVAQLWPLLFQRYGLEIAFAHRTFAWGSDARGVAHVHVVIIGLTLRDQQPAAKRLFSYERITGDPVESRHGALTAYLFDAGQVENIHLVVEECSQPLCDVPRLIIGSKPIDGGHYIFEAAERAAFLAAEPGAARFMRPYVGSEEYINGRQRWILALADASPSELRALPAVMERVAEVRRKRLASPSKPTRLLAETPTRFHVTVLPQRPFLVIPKVSSERREYVPIGWLEPPTVPSDLVFVLQDADLWHFGVLTSRMHMAWLRHIGGRLKSDYRYSAGIVYNAFPWPTADEGQRRKVVDLAQAVLDARAAFREASLADLYDIDAMPPELKKAHRALDAAVDRLYRGAAFGSDRERVEHLFGLYEKLTMPLATVAKPRARVSRTAKSVAAPVHQ</sequence>
<dbReference type="InterPro" id="IPR046818">
    <property type="entry name" value="MmeI_C"/>
</dbReference>
<evidence type="ECO:0000256" key="4">
    <source>
        <dbReference type="ARBA" id="ARBA00047942"/>
    </source>
</evidence>
<dbReference type="Pfam" id="PF20467">
    <property type="entry name" value="MmeI_C"/>
    <property type="match status" value="1"/>
</dbReference>
<dbReference type="SUPFAM" id="SSF53335">
    <property type="entry name" value="S-adenosyl-L-methionine-dependent methyltransferases"/>
    <property type="match status" value="1"/>
</dbReference>
<dbReference type="GO" id="GO:0032259">
    <property type="term" value="P:methylation"/>
    <property type="evidence" value="ECO:0007669"/>
    <property type="project" value="UniProtKB-KW"/>
</dbReference>
<dbReference type="RefSeq" id="WP_172685188.1">
    <property type="nucleotide sequence ID" value="NZ_JX627581.1"/>
</dbReference>
<keyword evidence="3" id="KW-0808">Transferase</keyword>
<organism evidence="10">
    <name type="scientific">Methylobacterium oryzae CBMB20</name>
    <dbReference type="NCBI Taxonomy" id="693986"/>
    <lineage>
        <taxon>Bacteria</taxon>
        <taxon>Pseudomonadati</taxon>
        <taxon>Pseudomonadota</taxon>
        <taxon>Alphaproteobacteria</taxon>
        <taxon>Hyphomicrobiales</taxon>
        <taxon>Methylobacteriaceae</taxon>
        <taxon>Methylobacterium</taxon>
    </lineage>
</organism>
<dbReference type="InterPro" id="IPR046817">
    <property type="entry name" value="MmeI_N"/>
</dbReference>
<evidence type="ECO:0000256" key="2">
    <source>
        <dbReference type="ARBA" id="ARBA00022603"/>
    </source>
</evidence>
<dbReference type="GO" id="GO:0009007">
    <property type="term" value="F:site-specific DNA-methyltransferase (adenine-specific) activity"/>
    <property type="evidence" value="ECO:0007669"/>
    <property type="project" value="UniProtKB-EC"/>
</dbReference>
<keyword evidence="2 10" id="KW-0489">Methyltransferase</keyword>
<evidence type="ECO:0000313" key="10">
    <source>
        <dbReference type="EMBL" id="AGO88386.1"/>
    </source>
</evidence>
<feature type="domain" description="MmeI-like target recognition" evidence="7">
    <location>
        <begin position="632"/>
        <end position="832"/>
    </location>
</feature>
<evidence type="ECO:0000259" key="5">
    <source>
        <dbReference type="Pfam" id="PF20464"/>
    </source>
</evidence>
<dbReference type="Pfam" id="PF20464">
    <property type="entry name" value="MmeI_N"/>
    <property type="match status" value="1"/>
</dbReference>
<dbReference type="Pfam" id="PF20473">
    <property type="entry name" value="MmeI_Mtase"/>
    <property type="match status" value="1"/>
</dbReference>
<comment type="catalytic activity">
    <reaction evidence="4">
        <text>a 2'-deoxyadenosine in DNA + S-adenosyl-L-methionine = an N(6)-methyl-2'-deoxyadenosine in DNA + S-adenosyl-L-homocysteine + H(+)</text>
        <dbReference type="Rhea" id="RHEA:15197"/>
        <dbReference type="Rhea" id="RHEA-COMP:12418"/>
        <dbReference type="Rhea" id="RHEA-COMP:12419"/>
        <dbReference type="ChEBI" id="CHEBI:15378"/>
        <dbReference type="ChEBI" id="CHEBI:57856"/>
        <dbReference type="ChEBI" id="CHEBI:59789"/>
        <dbReference type="ChEBI" id="CHEBI:90615"/>
        <dbReference type="ChEBI" id="CHEBI:90616"/>
        <dbReference type="EC" id="2.1.1.72"/>
    </reaction>
</comment>
<dbReference type="Pfam" id="PF20465">
    <property type="entry name" value="MmeI_hel"/>
    <property type="match status" value="1"/>
</dbReference>
<dbReference type="EMBL" id="JX627581">
    <property type="protein sequence ID" value="AGO88386.1"/>
    <property type="molecule type" value="Genomic_DNA"/>
</dbReference>
<proteinExistence type="predicted"/>
<feature type="domain" description="MmeI-like helicase spacer" evidence="6">
    <location>
        <begin position="179"/>
        <end position="257"/>
    </location>
</feature>
<dbReference type="InterPro" id="IPR029063">
    <property type="entry name" value="SAM-dependent_MTases_sf"/>
</dbReference>
<dbReference type="InterPro" id="IPR050953">
    <property type="entry name" value="N4_N6_ade-DNA_methylase"/>
</dbReference>
<dbReference type="InterPro" id="IPR046820">
    <property type="entry name" value="MmeI_TRD"/>
</dbReference>
<geneLocation type="plasmid" evidence="10">
    <name>pMOC2</name>
</geneLocation>